<organism evidence="16 17">
    <name type="scientific">Frankliniella occidentalis</name>
    <name type="common">Western flower thrips</name>
    <name type="synonym">Euthrips occidentalis</name>
    <dbReference type="NCBI Taxonomy" id="133901"/>
    <lineage>
        <taxon>Eukaryota</taxon>
        <taxon>Metazoa</taxon>
        <taxon>Ecdysozoa</taxon>
        <taxon>Arthropoda</taxon>
        <taxon>Hexapoda</taxon>
        <taxon>Insecta</taxon>
        <taxon>Pterygota</taxon>
        <taxon>Neoptera</taxon>
        <taxon>Paraneoptera</taxon>
        <taxon>Thysanoptera</taxon>
        <taxon>Terebrantia</taxon>
        <taxon>Thripoidea</taxon>
        <taxon>Thripidae</taxon>
        <taxon>Frankliniella</taxon>
    </lineage>
</organism>
<dbReference type="KEGG" id="foc:113214135"/>
<dbReference type="PROSITE" id="PS50068">
    <property type="entry name" value="LDLRA_2"/>
    <property type="match status" value="3"/>
</dbReference>
<gene>
    <name evidence="17" type="primary">LOC113214135</name>
</gene>
<evidence type="ECO:0000256" key="7">
    <source>
        <dbReference type="ARBA" id="ARBA00023136"/>
    </source>
</evidence>
<sequence length="757" mass="80323">MVAPWNLVLGSIVLFLSQTAFAETCGTNLTANSGSIISPGFPSDYDNNLDCDWYINAQGAISFYISSAAFVTETCCDKLTVSIVHNDLTETTILVTSGNAPFKRPFLIGQGDVVRIHFHTDSSVTRSGFRLIYKAIATCPESWSYFQCNDGACGAPSSITCDGVNDCHDGSDEWGTICPGHGLCGSNITAQDGTFTSPGWPISYGDFLSCDWFIHPDVSTSFYMKSLVFNTAVNSVLSVSVLSNDSFKERNESVTRMNEVVHDAFRIEKGDVVHVRFTTNDTTVASKRFQLAFVAKDTCPDSSTYFQCHDGSCVYASWTCDGINDCSDGSDELGSTCIDGCREASLVHCANFQCVQGRLCDRSVDCSDASDEVDGCAVADEIAVGDILEATVNFETGMTSINIALCGNDSCEAITLVGFSTRELALAYESYSQCNSLGVTCDASSLSIWDYPSGFQGFTASLYNFRVTARVDSLSVGLVNADDSKDAILPIASYSGKRLLISPKAITTWINGSTTTAESSTSTSSPTTDWAPTTTPPATDLSSLPTHALSSTAITPSSATSTTSAPSRATSITSAPSTTTPTITTTTPPTITTRVFTTTIPTSSKTTATATTFPVTSTAGPTRLTSSTTPTTPLSPTTIHPGPVPNATTSITPTRGPLSSTEPTSFPSAPTTLGPVSPSPTTEAPPSSWPPAPAPSDCPTDFPLSFQYLLIPVTGRCQSYVICFDGWGQSMKCPGPLTFSYVEQKCVWSWDFNCRSS</sequence>
<dbReference type="Pfam" id="PF01607">
    <property type="entry name" value="CBM_14"/>
    <property type="match status" value="1"/>
</dbReference>
<evidence type="ECO:0000256" key="1">
    <source>
        <dbReference type="ARBA" id="ARBA00004167"/>
    </source>
</evidence>
<dbReference type="PROSITE" id="PS50940">
    <property type="entry name" value="CHIT_BIND_II"/>
    <property type="match status" value="1"/>
</dbReference>
<dbReference type="PRINTS" id="PR00261">
    <property type="entry name" value="LDLRECEPTOR"/>
</dbReference>
<dbReference type="SMART" id="SM00042">
    <property type="entry name" value="CUB"/>
    <property type="match status" value="2"/>
</dbReference>
<evidence type="ECO:0000313" key="16">
    <source>
        <dbReference type="Proteomes" id="UP000504606"/>
    </source>
</evidence>
<keyword evidence="4" id="KW-0812">Transmembrane</keyword>
<evidence type="ECO:0000256" key="10">
    <source>
        <dbReference type="ARBA" id="ARBA00037878"/>
    </source>
</evidence>
<dbReference type="OrthoDB" id="10009301at2759"/>
<feature type="compositionally biased region" description="Low complexity" evidence="12">
    <location>
        <begin position="607"/>
        <end position="638"/>
    </location>
</feature>
<keyword evidence="6" id="KW-1133">Transmembrane helix</keyword>
<dbReference type="InterPro" id="IPR036055">
    <property type="entry name" value="LDL_receptor-like_sf"/>
</dbReference>
<keyword evidence="7" id="KW-0472">Membrane</keyword>
<dbReference type="InterPro" id="IPR002557">
    <property type="entry name" value="Chitin-bd_dom"/>
</dbReference>
<evidence type="ECO:0000256" key="2">
    <source>
        <dbReference type="ARBA" id="ARBA00009939"/>
    </source>
</evidence>
<keyword evidence="8 11" id="KW-1015">Disulfide bond</keyword>
<dbReference type="InterPro" id="IPR000859">
    <property type="entry name" value="CUB_dom"/>
</dbReference>
<dbReference type="PROSITE" id="PS01180">
    <property type="entry name" value="CUB"/>
    <property type="match status" value="2"/>
</dbReference>
<dbReference type="InterPro" id="IPR050685">
    <property type="entry name" value="LDLR"/>
</dbReference>
<evidence type="ECO:0000313" key="17">
    <source>
        <dbReference type="RefSeq" id="XP_052128659.1"/>
    </source>
</evidence>
<dbReference type="Gene3D" id="2.170.140.10">
    <property type="entry name" value="Chitin binding domain"/>
    <property type="match status" value="1"/>
</dbReference>
<comment type="caution">
    <text evidence="11">Lacks conserved residue(s) required for the propagation of feature annotation.</text>
</comment>
<dbReference type="CDD" id="cd00041">
    <property type="entry name" value="CUB"/>
    <property type="match status" value="1"/>
</dbReference>
<dbReference type="Proteomes" id="UP000504606">
    <property type="component" value="Unplaced"/>
</dbReference>
<evidence type="ECO:0000259" key="15">
    <source>
        <dbReference type="PROSITE" id="PS50940"/>
    </source>
</evidence>
<evidence type="ECO:0000256" key="13">
    <source>
        <dbReference type="SAM" id="SignalP"/>
    </source>
</evidence>
<feature type="compositionally biased region" description="Low complexity" evidence="12">
    <location>
        <begin position="675"/>
        <end position="686"/>
    </location>
</feature>
<protein>
    <submittedName>
        <fullName evidence="17">Serine-rich adhesin for platelets isoform X1</fullName>
    </submittedName>
</protein>
<feature type="compositionally biased region" description="Polar residues" evidence="12">
    <location>
        <begin position="646"/>
        <end position="671"/>
    </location>
</feature>
<keyword evidence="13" id="KW-0732">Signal</keyword>
<dbReference type="GO" id="GO:0008061">
    <property type="term" value="F:chitin binding"/>
    <property type="evidence" value="ECO:0007669"/>
    <property type="project" value="InterPro"/>
</dbReference>
<dbReference type="SUPFAM" id="SSF49854">
    <property type="entry name" value="Spermadhesin, CUB domain"/>
    <property type="match status" value="2"/>
</dbReference>
<evidence type="ECO:0000256" key="5">
    <source>
        <dbReference type="ARBA" id="ARBA00022737"/>
    </source>
</evidence>
<dbReference type="AlphaFoldDB" id="A0A9C6X3W2"/>
<dbReference type="Gene3D" id="4.10.400.10">
    <property type="entry name" value="Low-density Lipoprotein Receptor"/>
    <property type="match status" value="2"/>
</dbReference>
<feature type="domain" description="Chitin-binding type-2" evidence="15">
    <location>
        <begin position="695"/>
        <end position="756"/>
    </location>
</feature>
<dbReference type="InterPro" id="IPR023415">
    <property type="entry name" value="LDLR_class-A_CS"/>
</dbReference>
<reference evidence="17" key="1">
    <citation type="submission" date="2025-08" db="UniProtKB">
        <authorList>
            <consortium name="RefSeq"/>
        </authorList>
    </citation>
    <scope>IDENTIFICATION</scope>
    <source>
        <tissue evidence="17">Whole organism</tissue>
    </source>
</reference>
<feature type="region of interest" description="Disordered" evidence="12">
    <location>
        <begin position="607"/>
        <end position="696"/>
    </location>
</feature>
<feature type="region of interest" description="Disordered" evidence="12">
    <location>
        <begin position="515"/>
        <end position="592"/>
    </location>
</feature>
<evidence type="ECO:0000256" key="11">
    <source>
        <dbReference type="PROSITE-ProRule" id="PRU00124"/>
    </source>
</evidence>
<dbReference type="InterPro" id="IPR002172">
    <property type="entry name" value="LDrepeatLR_classA_rpt"/>
</dbReference>
<evidence type="ECO:0000256" key="8">
    <source>
        <dbReference type="ARBA" id="ARBA00023157"/>
    </source>
</evidence>
<comment type="similarity">
    <text evidence="2">Belongs to the LDLR family.</text>
</comment>
<dbReference type="GO" id="GO:0005886">
    <property type="term" value="C:plasma membrane"/>
    <property type="evidence" value="ECO:0007669"/>
    <property type="project" value="TreeGrafter"/>
</dbReference>
<dbReference type="SMART" id="SM00494">
    <property type="entry name" value="ChtBD2"/>
    <property type="match status" value="1"/>
</dbReference>
<name>A0A9C6X3W2_FRAOC</name>
<dbReference type="GO" id="GO:0005576">
    <property type="term" value="C:extracellular region"/>
    <property type="evidence" value="ECO:0007669"/>
    <property type="project" value="InterPro"/>
</dbReference>
<comment type="subcellular location">
    <subcellularLocation>
        <location evidence="10">Membrane</location>
        <location evidence="10">Coated pit</location>
    </subcellularLocation>
    <subcellularLocation>
        <location evidence="1">Membrane</location>
        <topology evidence="1">Single-pass membrane protein</topology>
    </subcellularLocation>
</comment>
<dbReference type="SUPFAM" id="SSF57625">
    <property type="entry name" value="Invertebrate chitin-binding proteins"/>
    <property type="match status" value="1"/>
</dbReference>
<keyword evidence="3" id="KW-0254">Endocytosis</keyword>
<dbReference type="GeneID" id="113214135"/>
<proteinExistence type="inferred from homology"/>
<dbReference type="GO" id="GO:0006897">
    <property type="term" value="P:endocytosis"/>
    <property type="evidence" value="ECO:0007669"/>
    <property type="project" value="UniProtKB-KW"/>
</dbReference>
<dbReference type="InterPro" id="IPR035914">
    <property type="entry name" value="Sperma_CUB_dom_sf"/>
</dbReference>
<feature type="chain" id="PRO_5038454600" evidence="13">
    <location>
        <begin position="23"/>
        <end position="757"/>
    </location>
</feature>
<dbReference type="SUPFAM" id="SSF57424">
    <property type="entry name" value="LDL receptor-like module"/>
    <property type="match status" value="2"/>
</dbReference>
<keyword evidence="9" id="KW-0168">Coated pit</keyword>
<dbReference type="PROSITE" id="PS01209">
    <property type="entry name" value="LDLRA_1"/>
    <property type="match status" value="1"/>
</dbReference>
<dbReference type="InterPro" id="IPR036508">
    <property type="entry name" value="Chitin-bd_dom_sf"/>
</dbReference>
<dbReference type="GO" id="GO:0005905">
    <property type="term" value="C:clathrin-coated pit"/>
    <property type="evidence" value="ECO:0007669"/>
    <property type="project" value="UniProtKB-KW"/>
</dbReference>
<feature type="signal peptide" evidence="13">
    <location>
        <begin position="1"/>
        <end position="22"/>
    </location>
</feature>
<accession>A0A9C6X3W2</accession>
<feature type="disulfide bond" evidence="11">
    <location>
        <begin position="308"/>
        <end position="326"/>
    </location>
</feature>
<evidence type="ECO:0000259" key="14">
    <source>
        <dbReference type="PROSITE" id="PS01180"/>
    </source>
</evidence>
<evidence type="ECO:0000256" key="6">
    <source>
        <dbReference type="ARBA" id="ARBA00022989"/>
    </source>
</evidence>
<dbReference type="RefSeq" id="XP_052128659.1">
    <property type="nucleotide sequence ID" value="XM_052272699.1"/>
</dbReference>
<dbReference type="CDD" id="cd00112">
    <property type="entry name" value="LDLa"/>
    <property type="match status" value="3"/>
</dbReference>
<feature type="domain" description="CUB" evidence="14">
    <location>
        <begin position="25"/>
        <end position="136"/>
    </location>
</feature>
<evidence type="ECO:0000256" key="3">
    <source>
        <dbReference type="ARBA" id="ARBA00022583"/>
    </source>
</evidence>
<dbReference type="PANTHER" id="PTHR24270">
    <property type="entry name" value="LOW-DENSITY LIPOPROTEIN RECEPTOR-RELATED"/>
    <property type="match status" value="1"/>
</dbReference>
<keyword evidence="16" id="KW-1185">Reference proteome</keyword>
<evidence type="ECO:0000256" key="4">
    <source>
        <dbReference type="ARBA" id="ARBA00022692"/>
    </source>
</evidence>
<keyword evidence="5" id="KW-0677">Repeat</keyword>
<dbReference type="Pfam" id="PF00057">
    <property type="entry name" value="Ldl_recept_a"/>
    <property type="match status" value="2"/>
</dbReference>
<dbReference type="Pfam" id="PF00431">
    <property type="entry name" value="CUB"/>
    <property type="match status" value="2"/>
</dbReference>
<evidence type="ECO:0000256" key="12">
    <source>
        <dbReference type="SAM" id="MobiDB-lite"/>
    </source>
</evidence>
<dbReference type="SMART" id="SM00192">
    <property type="entry name" value="LDLa"/>
    <property type="match status" value="3"/>
</dbReference>
<feature type="domain" description="CUB" evidence="14">
    <location>
        <begin position="184"/>
        <end position="296"/>
    </location>
</feature>
<evidence type="ECO:0000256" key="9">
    <source>
        <dbReference type="ARBA" id="ARBA00023176"/>
    </source>
</evidence>
<feature type="compositionally biased region" description="Pro residues" evidence="12">
    <location>
        <begin position="687"/>
        <end position="696"/>
    </location>
</feature>
<dbReference type="Gene3D" id="2.60.120.290">
    <property type="entry name" value="Spermadhesin, CUB domain"/>
    <property type="match status" value="2"/>
</dbReference>